<comment type="caution">
    <text evidence="2">The sequence shown here is derived from an EMBL/GenBank/DDBJ whole genome shotgun (WGS) entry which is preliminary data.</text>
</comment>
<reference evidence="3" key="1">
    <citation type="submission" date="2016-06" db="EMBL/GenBank/DDBJ databases">
        <title>Parallel loss of symbiosis genes in relatives of nitrogen-fixing non-legume Parasponia.</title>
        <authorList>
            <person name="Van Velzen R."/>
            <person name="Holmer R."/>
            <person name="Bu F."/>
            <person name="Rutten L."/>
            <person name="Van Zeijl A."/>
            <person name="Liu W."/>
            <person name="Santuari L."/>
            <person name="Cao Q."/>
            <person name="Sharma T."/>
            <person name="Shen D."/>
            <person name="Roswanjaya Y."/>
            <person name="Wardhani T."/>
            <person name="Kalhor M.S."/>
            <person name="Jansen J."/>
            <person name="Van den Hoogen J."/>
            <person name="Gungor B."/>
            <person name="Hartog M."/>
            <person name="Hontelez J."/>
            <person name="Verver J."/>
            <person name="Yang W.-C."/>
            <person name="Schijlen E."/>
            <person name="Repin R."/>
            <person name="Schilthuizen M."/>
            <person name="Schranz E."/>
            <person name="Heidstra R."/>
            <person name="Miyata K."/>
            <person name="Fedorova E."/>
            <person name="Kohlen W."/>
            <person name="Bisseling T."/>
            <person name="Smit S."/>
            <person name="Geurts R."/>
        </authorList>
    </citation>
    <scope>NUCLEOTIDE SEQUENCE [LARGE SCALE GENOMIC DNA]</scope>
    <source>
        <strain evidence="3">cv. RG33-2</strain>
    </source>
</reference>
<dbReference type="Proteomes" id="UP000237000">
    <property type="component" value="Unassembled WGS sequence"/>
</dbReference>
<keyword evidence="1" id="KW-0812">Transmembrane</keyword>
<dbReference type="OrthoDB" id="434092at2759"/>
<accession>A0A2P5EZW3</accession>
<keyword evidence="3" id="KW-1185">Reference proteome</keyword>
<proteinExistence type="predicted"/>
<dbReference type="EMBL" id="JXTC01000077">
    <property type="protein sequence ID" value="PON91084.1"/>
    <property type="molecule type" value="Genomic_DNA"/>
</dbReference>
<organism evidence="2 3">
    <name type="scientific">Trema orientale</name>
    <name type="common">Charcoal tree</name>
    <name type="synonym">Celtis orientalis</name>
    <dbReference type="NCBI Taxonomy" id="63057"/>
    <lineage>
        <taxon>Eukaryota</taxon>
        <taxon>Viridiplantae</taxon>
        <taxon>Streptophyta</taxon>
        <taxon>Embryophyta</taxon>
        <taxon>Tracheophyta</taxon>
        <taxon>Spermatophyta</taxon>
        <taxon>Magnoliopsida</taxon>
        <taxon>eudicotyledons</taxon>
        <taxon>Gunneridae</taxon>
        <taxon>Pentapetalae</taxon>
        <taxon>rosids</taxon>
        <taxon>fabids</taxon>
        <taxon>Rosales</taxon>
        <taxon>Cannabaceae</taxon>
        <taxon>Trema</taxon>
    </lineage>
</organism>
<evidence type="ECO:0000313" key="3">
    <source>
        <dbReference type="Proteomes" id="UP000237000"/>
    </source>
</evidence>
<keyword evidence="1" id="KW-1133">Transmembrane helix</keyword>
<sequence length="118" mass="13447">FLLLEFSWSFQVLAIFSATLVHAAIALDLGGMCFFFIIMCHLAARRQRYLPRRCVSLHLMKGKCNGISALLLKLVLHDIILLMSLNFYVKMHLGKKKKKKRKNEFDGPMHGVEVVSLG</sequence>
<protein>
    <submittedName>
        <fullName evidence="2">ELO family</fullName>
    </submittedName>
</protein>
<feature type="transmembrane region" description="Helical" evidence="1">
    <location>
        <begin position="12"/>
        <end position="44"/>
    </location>
</feature>
<dbReference type="InParanoid" id="A0A2P5EZW3"/>
<feature type="transmembrane region" description="Helical" evidence="1">
    <location>
        <begin position="65"/>
        <end position="89"/>
    </location>
</feature>
<dbReference type="STRING" id="63057.A0A2P5EZW3"/>
<feature type="non-terminal residue" evidence="2">
    <location>
        <position position="1"/>
    </location>
</feature>
<name>A0A2P5EZW3_TREOI</name>
<keyword evidence="1" id="KW-0472">Membrane</keyword>
<evidence type="ECO:0000313" key="2">
    <source>
        <dbReference type="EMBL" id="PON91084.1"/>
    </source>
</evidence>
<dbReference type="AlphaFoldDB" id="A0A2P5EZW3"/>
<evidence type="ECO:0000256" key="1">
    <source>
        <dbReference type="SAM" id="Phobius"/>
    </source>
</evidence>
<gene>
    <name evidence="2" type="ORF">TorRG33x02_131150</name>
</gene>